<feature type="signal peptide" evidence="1">
    <location>
        <begin position="1"/>
        <end position="20"/>
    </location>
</feature>
<dbReference type="RefSeq" id="WP_009055177.1">
    <property type="nucleotide sequence ID" value="NZ_AJYA01000022.1"/>
</dbReference>
<keyword evidence="1" id="KW-0732">Signal</keyword>
<keyword evidence="3" id="KW-1185">Reference proteome</keyword>
<dbReference type="AlphaFoldDB" id="I5C3A7"/>
<accession>I5C3A7</accession>
<dbReference type="EMBL" id="AJYA01000022">
    <property type="protein sequence ID" value="EIM76309.1"/>
    <property type="molecule type" value="Genomic_DNA"/>
</dbReference>
<reference evidence="2 3" key="1">
    <citation type="submission" date="2012-05" db="EMBL/GenBank/DDBJ databases">
        <title>Genome sequence of Nitritalea halalkaliphila LW7.</title>
        <authorList>
            <person name="Jangir P.K."/>
            <person name="Singh A."/>
            <person name="Shivaji S."/>
            <person name="Sharma R."/>
        </authorList>
    </citation>
    <scope>NUCLEOTIDE SEQUENCE [LARGE SCALE GENOMIC DNA]</scope>
    <source>
        <strain evidence="2 3">LW7</strain>
    </source>
</reference>
<dbReference type="Proteomes" id="UP000005551">
    <property type="component" value="Unassembled WGS sequence"/>
</dbReference>
<sequence length="209" mass="23114">MKTSIFTFALILSLALRPLAASTSISSSTSAHDAEKEAKMERFVEAHSRIYCSVDRLYVQADAALGAFKVEILSTSGQSMAKRHIHKNPGGVVQPFRFAEGKNQAAQVRITHLESGAQVLHPIAFRTVPQKEAVQAKVELSDHAQFQVVIASAGAVQVELFHADGRLLHQEVVQDGEKRERRFRLKGNQLRGHQLVLTQAGKTSFYHTF</sequence>
<proteinExistence type="predicted"/>
<evidence type="ECO:0000313" key="3">
    <source>
        <dbReference type="Proteomes" id="UP000005551"/>
    </source>
</evidence>
<feature type="chain" id="PRO_5003699911" evidence="1">
    <location>
        <begin position="21"/>
        <end position="209"/>
    </location>
</feature>
<evidence type="ECO:0000256" key="1">
    <source>
        <dbReference type="SAM" id="SignalP"/>
    </source>
</evidence>
<organism evidence="2 3">
    <name type="scientific">Nitritalea halalkaliphila LW7</name>
    <dbReference type="NCBI Taxonomy" id="1189621"/>
    <lineage>
        <taxon>Bacteria</taxon>
        <taxon>Pseudomonadati</taxon>
        <taxon>Bacteroidota</taxon>
        <taxon>Cytophagia</taxon>
        <taxon>Cytophagales</taxon>
        <taxon>Cyclobacteriaceae</taxon>
        <taxon>Nitritalea</taxon>
    </lineage>
</organism>
<evidence type="ECO:0000313" key="2">
    <source>
        <dbReference type="EMBL" id="EIM76309.1"/>
    </source>
</evidence>
<comment type="caution">
    <text evidence="2">The sequence shown here is derived from an EMBL/GenBank/DDBJ whole genome shotgun (WGS) entry which is preliminary data.</text>
</comment>
<gene>
    <name evidence="2" type="ORF">A3SI_10874</name>
</gene>
<name>I5C3A7_9BACT</name>
<protein>
    <submittedName>
        <fullName evidence="2">Uncharacterized protein</fullName>
    </submittedName>
</protein>